<feature type="region of interest" description="Disordered" evidence="1">
    <location>
        <begin position="1"/>
        <end position="65"/>
    </location>
</feature>
<feature type="compositionally biased region" description="Gly residues" evidence="1">
    <location>
        <begin position="121"/>
        <end position="174"/>
    </location>
</feature>
<evidence type="ECO:0000256" key="2">
    <source>
        <dbReference type="SAM" id="Phobius"/>
    </source>
</evidence>
<feature type="transmembrane region" description="Helical" evidence="2">
    <location>
        <begin position="71"/>
        <end position="95"/>
    </location>
</feature>
<feature type="region of interest" description="Disordered" evidence="1">
    <location>
        <begin position="91"/>
        <end position="185"/>
    </location>
</feature>
<keyword evidence="2" id="KW-0812">Transmembrane</keyword>
<feature type="compositionally biased region" description="Low complexity" evidence="1">
    <location>
        <begin position="32"/>
        <end position="59"/>
    </location>
</feature>
<evidence type="ECO:0000256" key="1">
    <source>
        <dbReference type="SAM" id="MobiDB-lite"/>
    </source>
</evidence>
<name>A0ABN2BXS2_9ACTN</name>
<proteinExistence type="predicted"/>
<dbReference type="Proteomes" id="UP001501705">
    <property type="component" value="Unassembled WGS sequence"/>
</dbReference>
<feature type="compositionally biased region" description="Polar residues" evidence="1">
    <location>
        <begin position="1"/>
        <end position="12"/>
    </location>
</feature>
<comment type="caution">
    <text evidence="3">The sequence shown here is derived from an EMBL/GenBank/DDBJ whole genome shotgun (WGS) entry which is preliminary data.</text>
</comment>
<feature type="compositionally biased region" description="Low complexity" evidence="1">
    <location>
        <begin position="175"/>
        <end position="185"/>
    </location>
</feature>
<feature type="compositionally biased region" description="Gly residues" evidence="1">
    <location>
        <begin position="104"/>
        <end position="114"/>
    </location>
</feature>
<gene>
    <name evidence="3" type="ORF">GCM10009804_02350</name>
</gene>
<keyword evidence="2" id="KW-1133">Transmembrane helix</keyword>
<organism evidence="3 4">
    <name type="scientific">Kribbella hippodromi</name>
    <dbReference type="NCBI Taxonomy" id="434347"/>
    <lineage>
        <taxon>Bacteria</taxon>
        <taxon>Bacillati</taxon>
        <taxon>Actinomycetota</taxon>
        <taxon>Actinomycetes</taxon>
        <taxon>Propionibacteriales</taxon>
        <taxon>Kribbellaceae</taxon>
        <taxon>Kribbella</taxon>
    </lineage>
</organism>
<sequence length="185" mass="17198">MSNHPDPSNQTAPHPAAPQVNQGVQGDPSGHAVPSGYAAPAAPSGAAAQAGGSAPTQAPTGGATGKRPSTVVLAGAGSVLAVLAFLGGMAVGHSWDGTSNQQGQFGGPGGGFRGGFPNQGNGNGTFPGQGTGQGQGSTGQGQGTTGQGQGSTGQGQGSTGQGQGNTGQGQGSTGQGSPQGQAQTG</sequence>
<evidence type="ECO:0000313" key="4">
    <source>
        <dbReference type="Proteomes" id="UP001501705"/>
    </source>
</evidence>
<reference evidence="3 4" key="1">
    <citation type="journal article" date="2019" name="Int. J. Syst. Evol. Microbiol.">
        <title>The Global Catalogue of Microorganisms (GCM) 10K type strain sequencing project: providing services to taxonomists for standard genome sequencing and annotation.</title>
        <authorList>
            <consortium name="The Broad Institute Genomics Platform"/>
            <consortium name="The Broad Institute Genome Sequencing Center for Infectious Disease"/>
            <person name="Wu L."/>
            <person name="Ma J."/>
        </authorList>
    </citation>
    <scope>NUCLEOTIDE SEQUENCE [LARGE SCALE GENOMIC DNA]</scope>
    <source>
        <strain evidence="3 4">JCM 15572</strain>
    </source>
</reference>
<keyword evidence="4" id="KW-1185">Reference proteome</keyword>
<evidence type="ECO:0000313" key="3">
    <source>
        <dbReference type="EMBL" id="GAA1549408.1"/>
    </source>
</evidence>
<protein>
    <submittedName>
        <fullName evidence="3">Uncharacterized protein</fullName>
    </submittedName>
</protein>
<accession>A0ABN2BXS2</accession>
<dbReference type="EMBL" id="BAAAPH010000001">
    <property type="protein sequence ID" value="GAA1549408.1"/>
    <property type="molecule type" value="Genomic_DNA"/>
</dbReference>
<keyword evidence="2" id="KW-0472">Membrane</keyword>